<dbReference type="PROSITE" id="PS50297">
    <property type="entry name" value="ANK_REP_REGION"/>
    <property type="match status" value="1"/>
</dbReference>
<evidence type="ECO:0000256" key="2">
    <source>
        <dbReference type="ARBA" id="ARBA00023043"/>
    </source>
</evidence>
<evidence type="ECO:0000313" key="4">
    <source>
        <dbReference type="EMBL" id="GMI09630.1"/>
    </source>
</evidence>
<gene>
    <name evidence="4" type="ORF">TrLO_g6570</name>
</gene>
<dbReference type="InterPro" id="IPR002110">
    <property type="entry name" value="Ankyrin_rpt"/>
</dbReference>
<dbReference type="Proteomes" id="UP001165122">
    <property type="component" value="Unassembled WGS sequence"/>
</dbReference>
<dbReference type="EMBL" id="BRXW01000139">
    <property type="protein sequence ID" value="GMI09630.1"/>
    <property type="molecule type" value="Genomic_DNA"/>
</dbReference>
<proteinExistence type="predicted"/>
<dbReference type="SUPFAM" id="SSF48403">
    <property type="entry name" value="Ankyrin repeat"/>
    <property type="match status" value="1"/>
</dbReference>
<organism evidence="4 5">
    <name type="scientific">Triparma laevis f. longispina</name>
    <dbReference type="NCBI Taxonomy" id="1714387"/>
    <lineage>
        <taxon>Eukaryota</taxon>
        <taxon>Sar</taxon>
        <taxon>Stramenopiles</taxon>
        <taxon>Ochrophyta</taxon>
        <taxon>Bolidophyceae</taxon>
        <taxon>Parmales</taxon>
        <taxon>Triparmaceae</taxon>
        <taxon>Triparma</taxon>
    </lineage>
</organism>
<dbReference type="Gene3D" id="1.25.40.20">
    <property type="entry name" value="Ankyrin repeat-containing domain"/>
    <property type="match status" value="1"/>
</dbReference>
<dbReference type="PANTHER" id="PTHR24171">
    <property type="entry name" value="ANKYRIN REPEAT DOMAIN-CONTAINING PROTEIN 39-RELATED"/>
    <property type="match status" value="1"/>
</dbReference>
<dbReference type="PANTHER" id="PTHR24171:SF9">
    <property type="entry name" value="ANKYRIN REPEAT DOMAIN-CONTAINING PROTEIN 39"/>
    <property type="match status" value="1"/>
</dbReference>
<evidence type="ECO:0000313" key="5">
    <source>
        <dbReference type="Proteomes" id="UP001165122"/>
    </source>
</evidence>
<evidence type="ECO:0000256" key="1">
    <source>
        <dbReference type="ARBA" id="ARBA00022737"/>
    </source>
</evidence>
<feature type="repeat" description="ANK" evidence="3">
    <location>
        <begin position="130"/>
        <end position="162"/>
    </location>
</feature>
<keyword evidence="5" id="KW-1185">Reference proteome</keyword>
<dbReference type="PROSITE" id="PS50088">
    <property type="entry name" value="ANK_REPEAT"/>
    <property type="match status" value="1"/>
</dbReference>
<comment type="caution">
    <text evidence="4">The sequence shown here is derived from an EMBL/GenBank/DDBJ whole genome shotgun (WGS) entry which is preliminary data.</text>
</comment>
<dbReference type="AlphaFoldDB" id="A0A9W7FCG1"/>
<dbReference type="OrthoDB" id="189682at2759"/>
<dbReference type="SMART" id="SM00248">
    <property type="entry name" value="ANK"/>
    <property type="match status" value="2"/>
</dbReference>
<reference evidence="5" key="1">
    <citation type="journal article" date="2023" name="Commun. Biol.">
        <title>Genome analysis of Parmales, the sister group of diatoms, reveals the evolutionary specialization of diatoms from phago-mixotrophs to photoautotrophs.</title>
        <authorList>
            <person name="Ban H."/>
            <person name="Sato S."/>
            <person name="Yoshikawa S."/>
            <person name="Yamada K."/>
            <person name="Nakamura Y."/>
            <person name="Ichinomiya M."/>
            <person name="Sato N."/>
            <person name="Blanc-Mathieu R."/>
            <person name="Endo H."/>
            <person name="Kuwata A."/>
            <person name="Ogata H."/>
        </authorList>
    </citation>
    <scope>NUCLEOTIDE SEQUENCE [LARGE SCALE GENOMIC DNA]</scope>
    <source>
        <strain evidence="5">NIES 3700</strain>
    </source>
</reference>
<keyword evidence="1" id="KW-0677">Repeat</keyword>
<keyword evidence="2 3" id="KW-0040">ANK repeat</keyword>
<evidence type="ECO:0000256" key="3">
    <source>
        <dbReference type="PROSITE-ProRule" id="PRU00023"/>
    </source>
</evidence>
<accession>A0A9W7FCG1</accession>
<dbReference type="Pfam" id="PF12796">
    <property type="entry name" value="Ank_2"/>
    <property type="match status" value="1"/>
</dbReference>
<protein>
    <submittedName>
        <fullName evidence="4">Uncharacterized protein</fullName>
    </submittedName>
</protein>
<dbReference type="InterPro" id="IPR036770">
    <property type="entry name" value="Ankyrin_rpt-contain_sf"/>
</dbReference>
<name>A0A9W7FCG1_9STRA</name>
<sequence length="202" mass="22070">MSGLAANAGLPTDQDSDEVLMAKAKELQERGKVKARSLEKYEAASDSQKQRRMKGLHNSCAHRLGGGGAHNIENMQMIIGDGVDLDALYDNPETDTGPATAIFIASLSGHITAVRCLIQHGANFEIECFEGDRCLHAAANFGHVEVLQYLISQGADFTAVNRNGHTPWKRAFELHTEEGRACCRLMEDEGAPEEEKEKCVIM</sequence>